<comment type="caution">
    <text evidence="1">The sequence shown here is derived from an EMBL/GenBank/DDBJ whole genome shotgun (WGS) entry which is preliminary data.</text>
</comment>
<dbReference type="EMBL" id="JADOUA010000001">
    <property type="protein sequence ID" value="MBG6089598.1"/>
    <property type="molecule type" value="Genomic_DNA"/>
</dbReference>
<protein>
    <submittedName>
        <fullName evidence="1">Uncharacterized protein</fullName>
    </submittedName>
</protein>
<proteinExistence type="predicted"/>
<evidence type="ECO:0000313" key="1">
    <source>
        <dbReference type="EMBL" id="MBG6089598.1"/>
    </source>
</evidence>
<evidence type="ECO:0000313" key="2">
    <source>
        <dbReference type="Proteomes" id="UP000614047"/>
    </source>
</evidence>
<sequence length="48" mass="4599">MTTRSSVLLGATGDAAGLLQLGLELPYLGGQGSAFGAFGFGALLGANG</sequence>
<gene>
    <name evidence="1" type="ORF">IW256_003711</name>
</gene>
<organism evidence="1 2">
    <name type="scientific">Actinomadura viridis</name>
    <dbReference type="NCBI Taxonomy" id="58110"/>
    <lineage>
        <taxon>Bacteria</taxon>
        <taxon>Bacillati</taxon>
        <taxon>Actinomycetota</taxon>
        <taxon>Actinomycetes</taxon>
        <taxon>Streptosporangiales</taxon>
        <taxon>Thermomonosporaceae</taxon>
        <taxon>Actinomadura</taxon>
    </lineage>
</organism>
<reference evidence="1" key="1">
    <citation type="submission" date="2020-11" db="EMBL/GenBank/DDBJ databases">
        <title>Sequencing the genomes of 1000 actinobacteria strains.</title>
        <authorList>
            <person name="Klenk H.-P."/>
        </authorList>
    </citation>
    <scope>NUCLEOTIDE SEQUENCE</scope>
    <source>
        <strain evidence="1">DSM 43175</strain>
    </source>
</reference>
<keyword evidence="2" id="KW-1185">Reference proteome</keyword>
<dbReference type="AlphaFoldDB" id="A0A931GJD5"/>
<accession>A0A931GJD5</accession>
<name>A0A931GJD5_9ACTN</name>
<dbReference type="Proteomes" id="UP000614047">
    <property type="component" value="Unassembled WGS sequence"/>
</dbReference>
<dbReference type="RefSeq" id="WP_197012188.1">
    <property type="nucleotide sequence ID" value="NZ_BAABES010000004.1"/>
</dbReference>